<name>A0A4Y7TNP3_COPMI</name>
<dbReference type="Gene3D" id="1.20.120.20">
    <property type="entry name" value="Apolipoprotein"/>
    <property type="match status" value="1"/>
</dbReference>
<dbReference type="AlphaFoldDB" id="A0A4Y7TNP3"/>
<evidence type="ECO:0000313" key="3">
    <source>
        <dbReference type="Proteomes" id="UP000298030"/>
    </source>
</evidence>
<comment type="caution">
    <text evidence="2">The sequence shown here is derived from an EMBL/GenBank/DDBJ whole genome shotgun (WGS) entry which is preliminary data.</text>
</comment>
<accession>A0A4Y7TNP3</accession>
<feature type="region of interest" description="Disordered" evidence="1">
    <location>
        <begin position="345"/>
        <end position="397"/>
    </location>
</feature>
<evidence type="ECO:0000256" key="1">
    <source>
        <dbReference type="SAM" id="MobiDB-lite"/>
    </source>
</evidence>
<protein>
    <recommendedName>
        <fullName evidence="4">Lipid droplet-associated perilipin protein</fullName>
    </recommendedName>
</protein>
<sequence>MSATETQAAPAAGGQTPPELTILTRVASIPMIHSGLGTLTGTLSTNAYTRSSYNAAVELTTSAYKLTEPLQVKLAPLIARADGYANKAVDAVESRYPYPFRAKPEDVIALVNERKQSASGYVQERIGEANKALDERVKNPALTVAHDLDQRLTPLVDYFQNTVSRLHTSSEAGPSSPDPEYQYQRALALSKTLKDSLYEYTTEQLKHVKAQSVIIQRASETAESITTLASSSVANAQSRVHALSESMLNELQKLQKQTHALSASIQSTVQSSKSQLQTQLGPQIQQTYAEISSVLSATISDLNEILRKKDTPLPEKVGLVGKEVRDRVSPVLETIKKGLSEILARGKEVVQSPSPTPSTETEKDSQSEGAPKPVSPPTEEELGPGEETYAEKVKETS</sequence>
<organism evidence="2 3">
    <name type="scientific">Coprinellus micaceus</name>
    <name type="common">Glistening ink-cap mushroom</name>
    <name type="synonym">Coprinus micaceus</name>
    <dbReference type="NCBI Taxonomy" id="71717"/>
    <lineage>
        <taxon>Eukaryota</taxon>
        <taxon>Fungi</taxon>
        <taxon>Dikarya</taxon>
        <taxon>Basidiomycota</taxon>
        <taxon>Agaricomycotina</taxon>
        <taxon>Agaricomycetes</taxon>
        <taxon>Agaricomycetidae</taxon>
        <taxon>Agaricales</taxon>
        <taxon>Agaricineae</taxon>
        <taxon>Psathyrellaceae</taxon>
        <taxon>Coprinellus</taxon>
    </lineage>
</organism>
<gene>
    <name evidence="2" type="ORF">FA13DRAFT_1728690</name>
</gene>
<proteinExistence type="predicted"/>
<evidence type="ECO:0000313" key="2">
    <source>
        <dbReference type="EMBL" id="TEB35833.1"/>
    </source>
</evidence>
<reference evidence="2 3" key="1">
    <citation type="journal article" date="2019" name="Nat. Ecol. Evol.">
        <title>Megaphylogeny resolves global patterns of mushroom evolution.</title>
        <authorList>
            <person name="Varga T."/>
            <person name="Krizsan K."/>
            <person name="Foldi C."/>
            <person name="Dima B."/>
            <person name="Sanchez-Garcia M."/>
            <person name="Sanchez-Ramirez S."/>
            <person name="Szollosi G.J."/>
            <person name="Szarkandi J.G."/>
            <person name="Papp V."/>
            <person name="Albert L."/>
            <person name="Andreopoulos W."/>
            <person name="Angelini C."/>
            <person name="Antonin V."/>
            <person name="Barry K.W."/>
            <person name="Bougher N.L."/>
            <person name="Buchanan P."/>
            <person name="Buyck B."/>
            <person name="Bense V."/>
            <person name="Catcheside P."/>
            <person name="Chovatia M."/>
            <person name="Cooper J."/>
            <person name="Damon W."/>
            <person name="Desjardin D."/>
            <person name="Finy P."/>
            <person name="Geml J."/>
            <person name="Haridas S."/>
            <person name="Hughes K."/>
            <person name="Justo A."/>
            <person name="Karasinski D."/>
            <person name="Kautmanova I."/>
            <person name="Kiss B."/>
            <person name="Kocsube S."/>
            <person name="Kotiranta H."/>
            <person name="LaButti K.M."/>
            <person name="Lechner B.E."/>
            <person name="Liimatainen K."/>
            <person name="Lipzen A."/>
            <person name="Lukacs Z."/>
            <person name="Mihaltcheva S."/>
            <person name="Morgado L.N."/>
            <person name="Niskanen T."/>
            <person name="Noordeloos M.E."/>
            <person name="Ohm R.A."/>
            <person name="Ortiz-Santana B."/>
            <person name="Ovrebo C."/>
            <person name="Racz N."/>
            <person name="Riley R."/>
            <person name="Savchenko A."/>
            <person name="Shiryaev A."/>
            <person name="Soop K."/>
            <person name="Spirin V."/>
            <person name="Szebenyi C."/>
            <person name="Tomsovsky M."/>
            <person name="Tulloss R.E."/>
            <person name="Uehling J."/>
            <person name="Grigoriev I.V."/>
            <person name="Vagvolgyi C."/>
            <person name="Papp T."/>
            <person name="Martin F.M."/>
            <person name="Miettinen O."/>
            <person name="Hibbett D.S."/>
            <person name="Nagy L.G."/>
        </authorList>
    </citation>
    <scope>NUCLEOTIDE SEQUENCE [LARGE SCALE GENOMIC DNA]</scope>
    <source>
        <strain evidence="2 3">FP101781</strain>
    </source>
</reference>
<dbReference type="Proteomes" id="UP000298030">
    <property type="component" value="Unassembled WGS sequence"/>
</dbReference>
<dbReference type="STRING" id="71717.A0A4Y7TNP3"/>
<dbReference type="SUPFAM" id="SSF58113">
    <property type="entry name" value="Apolipoprotein A-I"/>
    <property type="match status" value="1"/>
</dbReference>
<evidence type="ECO:0008006" key="4">
    <source>
        <dbReference type="Google" id="ProtNLM"/>
    </source>
</evidence>
<dbReference type="EMBL" id="QPFP01000007">
    <property type="protein sequence ID" value="TEB35833.1"/>
    <property type="molecule type" value="Genomic_DNA"/>
</dbReference>
<dbReference type="OrthoDB" id="376826at2759"/>
<keyword evidence="3" id="KW-1185">Reference proteome</keyword>